<dbReference type="InterPro" id="IPR014710">
    <property type="entry name" value="RmlC-like_jellyroll"/>
</dbReference>
<gene>
    <name evidence="2" type="ORF">SDC9_205636</name>
</gene>
<dbReference type="AlphaFoldDB" id="A0A645J485"/>
<proteinExistence type="predicted"/>
<dbReference type="Gene3D" id="2.60.120.10">
    <property type="entry name" value="Jelly Rolls"/>
    <property type="match status" value="1"/>
</dbReference>
<dbReference type="PANTHER" id="PTHR40112">
    <property type="entry name" value="H2HPP ISOMERASE"/>
    <property type="match status" value="1"/>
</dbReference>
<accession>A0A645J485</accession>
<dbReference type="InterPro" id="IPR013096">
    <property type="entry name" value="Cupin_2"/>
</dbReference>
<dbReference type="PANTHER" id="PTHR40112:SF1">
    <property type="entry name" value="H2HPP ISOMERASE"/>
    <property type="match status" value="1"/>
</dbReference>
<evidence type="ECO:0000259" key="1">
    <source>
        <dbReference type="Pfam" id="PF07883"/>
    </source>
</evidence>
<dbReference type="PIRSF" id="PIRSF029883">
    <property type="entry name" value="KdgF"/>
    <property type="match status" value="1"/>
</dbReference>
<feature type="domain" description="Cupin type-2" evidence="1">
    <location>
        <begin position="5"/>
        <end position="64"/>
    </location>
</feature>
<dbReference type="CDD" id="cd02238">
    <property type="entry name" value="cupin_KdgF"/>
    <property type="match status" value="1"/>
</dbReference>
<reference evidence="2" key="1">
    <citation type="submission" date="2019-08" db="EMBL/GenBank/DDBJ databases">
        <authorList>
            <person name="Kucharzyk K."/>
            <person name="Murdoch R.W."/>
            <person name="Higgins S."/>
            <person name="Loffler F."/>
        </authorList>
    </citation>
    <scope>NUCLEOTIDE SEQUENCE</scope>
</reference>
<protein>
    <recommendedName>
        <fullName evidence="1">Cupin type-2 domain-containing protein</fullName>
    </recommendedName>
</protein>
<dbReference type="EMBL" id="VSSQ01130106">
    <property type="protein sequence ID" value="MPN57940.1"/>
    <property type="molecule type" value="Genomic_DNA"/>
</dbReference>
<dbReference type="InterPro" id="IPR052535">
    <property type="entry name" value="Bacilysin_H2HPP_isomerase"/>
</dbReference>
<comment type="caution">
    <text evidence="2">The sequence shown here is derived from an EMBL/GenBank/DDBJ whole genome shotgun (WGS) entry which is preliminary data.</text>
</comment>
<dbReference type="InterPro" id="IPR025499">
    <property type="entry name" value="KdgF"/>
</dbReference>
<name>A0A645J485_9ZZZZ</name>
<dbReference type="InterPro" id="IPR011051">
    <property type="entry name" value="RmlC_Cupin_sf"/>
</dbReference>
<dbReference type="Pfam" id="PF07883">
    <property type="entry name" value="Cupin_2"/>
    <property type="match status" value="1"/>
</dbReference>
<dbReference type="SUPFAM" id="SSF51182">
    <property type="entry name" value="RmlC-like cupins"/>
    <property type="match status" value="1"/>
</dbReference>
<evidence type="ECO:0000313" key="2">
    <source>
        <dbReference type="EMBL" id="MPN57940.1"/>
    </source>
</evidence>
<sequence length="78" mass="8698">MMCEITFKKGAQGNLHAHPHRQITYVAQGSFRFTIADEARTVKQGDSILIPPDAVHGVKALEDGMLIDVFSPMRQEFV</sequence>
<organism evidence="2">
    <name type="scientific">bioreactor metagenome</name>
    <dbReference type="NCBI Taxonomy" id="1076179"/>
    <lineage>
        <taxon>unclassified sequences</taxon>
        <taxon>metagenomes</taxon>
        <taxon>ecological metagenomes</taxon>
    </lineage>
</organism>